<keyword evidence="5" id="KW-0539">Nucleus</keyword>
<evidence type="ECO:0000256" key="7">
    <source>
        <dbReference type="ARBA" id="ARBA00044529"/>
    </source>
</evidence>
<evidence type="ECO:0000313" key="12">
    <source>
        <dbReference type="Proteomes" id="UP000799537"/>
    </source>
</evidence>
<dbReference type="GeneID" id="54559084"/>
<comment type="subcellular location">
    <subcellularLocation>
        <location evidence="1">Nucleus</location>
    </subcellularLocation>
</comment>
<dbReference type="Gene3D" id="2.170.210.10">
    <property type="entry name" value="DNA double-strand break repair and VJ recombination XRCC4, N-terminal"/>
    <property type="match status" value="1"/>
</dbReference>
<dbReference type="PANTHER" id="PTHR32235">
    <property type="entry name" value="NON-HOMOLOGOUS END-JOINING FACTOR 1"/>
    <property type="match status" value="1"/>
</dbReference>
<reference evidence="11" key="1">
    <citation type="journal article" date="2020" name="Stud. Mycol.">
        <title>101 Dothideomycetes genomes: a test case for predicting lifestyles and emergence of pathogens.</title>
        <authorList>
            <person name="Haridas S."/>
            <person name="Albert R."/>
            <person name="Binder M."/>
            <person name="Bloem J."/>
            <person name="Labutti K."/>
            <person name="Salamov A."/>
            <person name="Andreopoulos B."/>
            <person name="Baker S."/>
            <person name="Barry K."/>
            <person name="Bills G."/>
            <person name="Bluhm B."/>
            <person name="Cannon C."/>
            <person name="Castanera R."/>
            <person name="Culley D."/>
            <person name="Daum C."/>
            <person name="Ezra D."/>
            <person name="Gonzalez J."/>
            <person name="Henrissat B."/>
            <person name="Kuo A."/>
            <person name="Liang C."/>
            <person name="Lipzen A."/>
            <person name="Lutzoni F."/>
            <person name="Magnuson J."/>
            <person name="Mondo S."/>
            <person name="Nolan M."/>
            <person name="Ohm R."/>
            <person name="Pangilinan J."/>
            <person name="Park H.-J."/>
            <person name="Ramirez L."/>
            <person name="Alfaro M."/>
            <person name="Sun H."/>
            <person name="Tritt A."/>
            <person name="Yoshinaga Y."/>
            <person name="Zwiers L.-H."/>
            <person name="Turgeon B."/>
            <person name="Goodwin S."/>
            <person name="Spatafora J."/>
            <person name="Crous P."/>
            <person name="Grigoriev I."/>
        </authorList>
    </citation>
    <scope>NUCLEOTIDE SEQUENCE</scope>
    <source>
        <strain evidence="11">ATCC 36951</strain>
    </source>
</reference>
<protein>
    <recommendedName>
        <fullName evidence="7">Non-homologous end-joining factor 1</fullName>
    </recommendedName>
</protein>
<dbReference type="GO" id="GO:0006303">
    <property type="term" value="P:double-strand break repair via nonhomologous end joining"/>
    <property type="evidence" value="ECO:0007669"/>
    <property type="project" value="UniProtKB-ARBA"/>
</dbReference>
<evidence type="ECO:0000259" key="10">
    <source>
        <dbReference type="Pfam" id="PF21928"/>
    </source>
</evidence>
<feature type="compositionally biased region" description="Acidic residues" evidence="8">
    <location>
        <begin position="323"/>
        <end position="333"/>
    </location>
</feature>
<feature type="compositionally biased region" description="Basic and acidic residues" evidence="8">
    <location>
        <begin position="539"/>
        <end position="594"/>
    </location>
</feature>
<feature type="region of interest" description="Disordered" evidence="8">
    <location>
        <begin position="266"/>
        <end position="603"/>
    </location>
</feature>
<dbReference type="AlphaFoldDB" id="A0A6A6CPJ6"/>
<accession>A0A6A6CPJ6</accession>
<dbReference type="OrthoDB" id="3650701at2759"/>
<name>A0A6A6CPJ6_ZASCE</name>
<sequence>MVETISWRALELGEEGLPQLLAKTRLNKSGYEIQLTDLSRIWGEELGKEDIVKRAGDEGCSIDPSEDDQYDILLEKIEGALRGDKGTTLSLSSQQRGDVLQLDLSAPLPGSLPTFVWSIRLARLPDSAVGLELVTPLVAQAARLRDQMQLLIGELSSKDHVIGKITDRLEASGNDLTAVFPGASGIKLSRKKSQRGQLAGHVKGLADFDEHTWRASLKQNDGTIDLSSEVLNSVLDHLPVAKSPIPVAEWWRDLANSGARAQQLQSKSDSLYPSQNSVRQTRQQQVENTNGQPLISTEQSLGEDEFRRQVTPPKLKKAHPQPDDGDAETDTTADEAPKSQQPDEVDDEETDDDDLDAVPSKASSSQTKGRSQQQDEKPHSNDTSYAAPRKLGVLGGKKSKSPQPQPQPEPEADTEDEEEVSAPAPTPKTKGKLGAFGVKKAASPQTTPEQEPEPVQDSPPKKRARLGAFGGSSKKAATSEEATDVEKHDTKPKSKLGTLGGRGKNSTDTAPTVSHDHEAEPPPSPAKRKLGTLGGKGGSKSEESGQVKTELETARQSRAPERKEEQEEHVREDSQERADKKRERLKRELEEKAKAPVKKKRKF</sequence>
<feature type="domain" description="XLF-like coiled-coil region" evidence="10">
    <location>
        <begin position="125"/>
        <end position="177"/>
    </location>
</feature>
<dbReference type="Pfam" id="PF21928">
    <property type="entry name" value="XLF_CC"/>
    <property type="match status" value="1"/>
</dbReference>
<dbReference type="Pfam" id="PF09302">
    <property type="entry name" value="XLF"/>
    <property type="match status" value="1"/>
</dbReference>
<keyword evidence="3" id="KW-0238">DNA-binding</keyword>
<keyword evidence="12" id="KW-1185">Reference proteome</keyword>
<organism evidence="11 12">
    <name type="scientific">Zasmidium cellare ATCC 36951</name>
    <dbReference type="NCBI Taxonomy" id="1080233"/>
    <lineage>
        <taxon>Eukaryota</taxon>
        <taxon>Fungi</taxon>
        <taxon>Dikarya</taxon>
        <taxon>Ascomycota</taxon>
        <taxon>Pezizomycotina</taxon>
        <taxon>Dothideomycetes</taxon>
        <taxon>Dothideomycetidae</taxon>
        <taxon>Mycosphaerellales</taxon>
        <taxon>Mycosphaerellaceae</taxon>
        <taxon>Zasmidium</taxon>
    </lineage>
</organism>
<dbReference type="EMBL" id="ML993590">
    <property type="protein sequence ID" value="KAF2168593.1"/>
    <property type="molecule type" value="Genomic_DNA"/>
</dbReference>
<dbReference type="CDD" id="cd22285">
    <property type="entry name" value="HD_XLF_N"/>
    <property type="match status" value="1"/>
</dbReference>
<evidence type="ECO:0000256" key="3">
    <source>
        <dbReference type="ARBA" id="ARBA00023125"/>
    </source>
</evidence>
<evidence type="ECO:0000256" key="6">
    <source>
        <dbReference type="ARBA" id="ARBA00025747"/>
    </source>
</evidence>
<dbReference type="PANTHER" id="PTHR32235:SF1">
    <property type="entry name" value="NON-HOMOLOGOUS END-JOINING FACTOR 1"/>
    <property type="match status" value="1"/>
</dbReference>
<feature type="domain" description="XLF-like N-terminal" evidence="9">
    <location>
        <begin position="6"/>
        <end position="122"/>
    </location>
</feature>
<dbReference type="InterPro" id="IPR038051">
    <property type="entry name" value="XRCC4-like_N_sf"/>
</dbReference>
<keyword evidence="4" id="KW-0234">DNA repair</keyword>
<feature type="compositionally biased region" description="Acidic residues" evidence="8">
    <location>
        <begin position="343"/>
        <end position="356"/>
    </location>
</feature>
<evidence type="ECO:0000256" key="2">
    <source>
        <dbReference type="ARBA" id="ARBA00022763"/>
    </source>
</evidence>
<evidence type="ECO:0000256" key="5">
    <source>
        <dbReference type="ARBA" id="ARBA00023242"/>
    </source>
</evidence>
<dbReference type="Proteomes" id="UP000799537">
    <property type="component" value="Unassembled WGS sequence"/>
</dbReference>
<evidence type="ECO:0000256" key="8">
    <source>
        <dbReference type="SAM" id="MobiDB-lite"/>
    </source>
</evidence>
<evidence type="ECO:0000256" key="4">
    <source>
        <dbReference type="ARBA" id="ARBA00023204"/>
    </source>
</evidence>
<feature type="compositionally biased region" description="Polar residues" evidence="8">
    <location>
        <begin position="361"/>
        <end position="372"/>
    </location>
</feature>
<dbReference type="InterPro" id="IPR015381">
    <property type="entry name" value="XLF-like_N"/>
</dbReference>
<comment type="similarity">
    <text evidence="6">Belongs to the XRCC4-XLF family. XLF subfamily.</text>
</comment>
<evidence type="ECO:0000313" key="11">
    <source>
        <dbReference type="EMBL" id="KAF2168593.1"/>
    </source>
</evidence>
<gene>
    <name evidence="11" type="ORF">M409DRAFT_21342</name>
</gene>
<evidence type="ECO:0000259" key="9">
    <source>
        <dbReference type="Pfam" id="PF09302"/>
    </source>
</evidence>
<evidence type="ECO:0000256" key="1">
    <source>
        <dbReference type="ARBA" id="ARBA00004123"/>
    </source>
</evidence>
<dbReference type="InterPro" id="IPR053829">
    <property type="entry name" value="XLF-like_CC"/>
</dbReference>
<feature type="compositionally biased region" description="Acidic residues" evidence="8">
    <location>
        <begin position="410"/>
        <end position="420"/>
    </location>
</feature>
<dbReference type="InterPro" id="IPR052287">
    <property type="entry name" value="NHEJ_factor"/>
</dbReference>
<keyword evidence="2" id="KW-0227">DNA damage</keyword>
<dbReference type="GO" id="GO:0032807">
    <property type="term" value="C:DNA ligase IV complex"/>
    <property type="evidence" value="ECO:0007669"/>
    <property type="project" value="TreeGrafter"/>
</dbReference>
<feature type="compositionally biased region" description="Polar residues" evidence="8">
    <location>
        <begin position="266"/>
        <end position="300"/>
    </location>
</feature>
<proteinExistence type="inferred from homology"/>
<dbReference type="GO" id="GO:0045027">
    <property type="term" value="F:DNA end binding"/>
    <property type="evidence" value="ECO:0007669"/>
    <property type="project" value="TreeGrafter"/>
</dbReference>
<dbReference type="RefSeq" id="XP_033669482.1">
    <property type="nucleotide sequence ID" value="XM_033805812.1"/>
</dbReference>